<name>A0A6A6DBC1_9PEZI</name>
<evidence type="ECO:0000313" key="1">
    <source>
        <dbReference type="EMBL" id="KAF2176854.1"/>
    </source>
</evidence>
<accession>A0A6A6DBC1</accession>
<dbReference type="EMBL" id="ML994699">
    <property type="protein sequence ID" value="KAF2176854.1"/>
    <property type="molecule type" value="Genomic_DNA"/>
</dbReference>
<dbReference type="OrthoDB" id="2163284at2759"/>
<dbReference type="Pfam" id="PF10224">
    <property type="entry name" value="DUF2205"/>
    <property type="match status" value="1"/>
</dbReference>
<dbReference type="InterPro" id="IPR019357">
    <property type="entry name" value="SCOC"/>
</dbReference>
<dbReference type="AlphaFoldDB" id="A0A6A6DBC1"/>
<dbReference type="Proteomes" id="UP000800200">
    <property type="component" value="Unassembled WGS sequence"/>
</dbReference>
<sequence>MSPRRGSEETEKMGEEAIRVLPRLIWSSHPRKANAVKETLLKIGGCVESLKSEHEMLEDRNLFLQSEFPHYPAGRAVPGLAALADLRSVPCKGKRDIASQHDKSRIMVNATFIQEMNPDYPAPRVHKSKPGVIVFSFGSLRSGQNDSGIKYVDKDPDRMDRP</sequence>
<proteinExistence type="predicted"/>
<organism evidence="1 2">
    <name type="scientific">Zopfia rhizophila CBS 207.26</name>
    <dbReference type="NCBI Taxonomy" id="1314779"/>
    <lineage>
        <taxon>Eukaryota</taxon>
        <taxon>Fungi</taxon>
        <taxon>Dikarya</taxon>
        <taxon>Ascomycota</taxon>
        <taxon>Pezizomycotina</taxon>
        <taxon>Dothideomycetes</taxon>
        <taxon>Dothideomycetes incertae sedis</taxon>
        <taxon>Zopfiaceae</taxon>
        <taxon>Zopfia</taxon>
    </lineage>
</organism>
<gene>
    <name evidence="1" type="ORF">K469DRAFT_698115</name>
</gene>
<reference evidence="1" key="1">
    <citation type="journal article" date="2020" name="Stud. Mycol.">
        <title>101 Dothideomycetes genomes: a test case for predicting lifestyles and emergence of pathogens.</title>
        <authorList>
            <person name="Haridas S."/>
            <person name="Albert R."/>
            <person name="Binder M."/>
            <person name="Bloem J."/>
            <person name="Labutti K."/>
            <person name="Salamov A."/>
            <person name="Andreopoulos B."/>
            <person name="Baker S."/>
            <person name="Barry K."/>
            <person name="Bills G."/>
            <person name="Bluhm B."/>
            <person name="Cannon C."/>
            <person name="Castanera R."/>
            <person name="Culley D."/>
            <person name="Daum C."/>
            <person name="Ezra D."/>
            <person name="Gonzalez J."/>
            <person name="Henrissat B."/>
            <person name="Kuo A."/>
            <person name="Liang C."/>
            <person name="Lipzen A."/>
            <person name="Lutzoni F."/>
            <person name="Magnuson J."/>
            <person name="Mondo S."/>
            <person name="Nolan M."/>
            <person name="Ohm R."/>
            <person name="Pangilinan J."/>
            <person name="Park H.-J."/>
            <person name="Ramirez L."/>
            <person name="Alfaro M."/>
            <person name="Sun H."/>
            <person name="Tritt A."/>
            <person name="Yoshinaga Y."/>
            <person name="Zwiers L.-H."/>
            <person name="Turgeon B."/>
            <person name="Goodwin S."/>
            <person name="Spatafora J."/>
            <person name="Crous P."/>
            <person name="Grigoriev I."/>
        </authorList>
    </citation>
    <scope>NUCLEOTIDE SEQUENCE</scope>
    <source>
        <strain evidence="1">CBS 207.26</strain>
    </source>
</reference>
<evidence type="ECO:0000313" key="2">
    <source>
        <dbReference type="Proteomes" id="UP000800200"/>
    </source>
</evidence>
<protein>
    <submittedName>
        <fullName evidence="1">Uncharacterized protein</fullName>
    </submittedName>
</protein>
<keyword evidence="2" id="KW-1185">Reference proteome</keyword>